<comment type="caution">
    <text evidence="1">The sequence shown here is derived from an EMBL/GenBank/DDBJ whole genome shotgun (WGS) entry which is preliminary data.</text>
</comment>
<dbReference type="EMBL" id="RRYP01018203">
    <property type="protein sequence ID" value="TNV73733.1"/>
    <property type="molecule type" value="Genomic_DNA"/>
</dbReference>
<gene>
    <name evidence="1" type="ORF">FGO68_gene947</name>
</gene>
<keyword evidence="2" id="KW-1185">Reference proteome</keyword>
<sequence>MNFQIVERLLNELFPQFFLEKAQVILWFLRICGGCRLIITEIVHFEKIDFVTSLLCLSFCVALKYFGRPACACERFLDQSLFRI</sequence>
<name>A0A8J8NEV3_HALGN</name>
<dbReference type="AlphaFoldDB" id="A0A8J8NEV3"/>
<dbReference type="Proteomes" id="UP000785679">
    <property type="component" value="Unassembled WGS sequence"/>
</dbReference>
<evidence type="ECO:0000313" key="1">
    <source>
        <dbReference type="EMBL" id="TNV73733.1"/>
    </source>
</evidence>
<evidence type="ECO:0000313" key="2">
    <source>
        <dbReference type="Proteomes" id="UP000785679"/>
    </source>
</evidence>
<protein>
    <submittedName>
        <fullName evidence="1">Uncharacterized protein</fullName>
    </submittedName>
</protein>
<accession>A0A8J8NEV3</accession>
<organism evidence="1 2">
    <name type="scientific">Halteria grandinella</name>
    <dbReference type="NCBI Taxonomy" id="5974"/>
    <lineage>
        <taxon>Eukaryota</taxon>
        <taxon>Sar</taxon>
        <taxon>Alveolata</taxon>
        <taxon>Ciliophora</taxon>
        <taxon>Intramacronucleata</taxon>
        <taxon>Spirotrichea</taxon>
        <taxon>Stichotrichia</taxon>
        <taxon>Sporadotrichida</taxon>
        <taxon>Halteriidae</taxon>
        <taxon>Halteria</taxon>
    </lineage>
</organism>
<proteinExistence type="predicted"/>
<reference evidence="1" key="1">
    <citation type="submission" date="2019-06" db="EMBL/GenBank/DDBJ databases">
        <authorList>
            <person name="Zheng W."/>
        </authorList>
    </citation>
    <scope>NUCLEOTIDE SEQUENCE</scope>
    <source>
        <strain evidence="1">QDHG01</strain>
    </source>
</reference>